<comment type="caution">
    <text evidence="2">The sequence shown here is derived from an EMBL/GenBank/DDBJ whole genome shotgun (WGS) entry which is preliminary data.</text>
</comment>
<dbReference type="Proteomes" id="UP000367750">
    <property type="component" value="Unassembled WGS sequence"/>
</dbReference>
<gene>
    <name evidence="2" type="ORF">F4V43_13355</name>
</gene>
<organism evidence="2 3">
    <name type="scientific">Paenibacillus spiritus</name>
    <dbReference type="NCBI Taxonomy" id="2496557"/>
    <lineage>
        <taxon>Bacteria</taxon>
        <taxon>Bacillati</taxon>
        <taxon>Bacillota</taxon>
        <taxon>Bacilli</taxon>
        <taxon>Bacillales</taxon>
        <taxon>Paenibacillaceae</taxon>
        <taxon>Paenibacillus</taxon>
    </lineage>
</organism>
<evidence type="ECO:0000256" key="1">
    <source>
        <dbReference type="SAM" id="SignalP"/>
    </source>
</evidence>
<sequence>MPTPDPCVYRRSSRLLARLLVLCLAAALLVLPPSGSAEASGAESAADFSTALARMDGLYDGYGALEAAIKLEKAEIRDLRASNDLRQQRITAAVKLIDKAVIDKLSAAAAGTSAGYAPLLQQYADLGKRATAARGAKDKKSADLLDLQRNRMKPAVTAARQEIAGAKAALAEAKKTAAAKAAAVREALAPVAALRKQITAENGKIASANKTRTAAGKRYRSAVKAGLAMTAATEMAIMYRELGRIHACWQNMYGWEKQISGVLAAAEAKLPK</sequence>
<feature type="signal peptide" evidence="1">
    <location>
        <begin position="1"/>
        <end position="39"/>
    </location>
</feature>
<accession>A0A5J5G5M0</accession>
<dbReference type="OrthoDB" id="2666592at2"/>
<evidence type="ECO:0000313" key="3">
    <source>
        <dbReference type="Proteomes" id="UP000367750"/>
    </source>
</evidence>
<keyword evidence="1" id="KW-0732">Signal</keyword>
<name>A0A5J5G5M0_9BACL</name>
<reference evidence="2 3" key="1">
    <citation type="submission" date="2019-09" db="EMBL/GenBank/DDBJ databases">
        <title>Bacillus ochoae sp. nov., Paenibacillus whitsoniae sp. nov., Paenibacillus spiritus sp. nov. Isolated from the Mars Exploration Rover during spacecraft assembly.</title>
        <authorList>
            <person name="Seuylemezian A."/>
            <person name="Vaishampayan P."/>
        </authorList>
    </citation>
    <scope>NUCLEOTIDE SEQUENCE [LARGE SCALE GENOMIC DNA]</scope>
    <source>
        <strain evidence="2 3">MER_111</strain>
    </source>
</reference>
<evidence type="ECO:0000313" key="2">
    <source>
        <dbReference type="EMBL" id="KAA9002401.1"/>
    </source>
</evidence>
<dbReference type="RefSeq" id="WP_150458746.1">
    <property type="nucleotide sequence ID" value="NZ_VYKK01000017.1"/>
</dbReference>
<proteinExistence type="predicted"/>
<feature type="chain" id="PRO_5023935457" evidence="1">
    <location>
        <begin position="40"/>
        <end position="272"/>
    </location>
</feature>
<dbReference type="EMBL" id="VYKK01000017">
    <property type="protein sequence ID" value="KAA9002401.1"/>
    <property type="molecule type" value="Genomic_DNA"/>
</dbReference>
<protein>
    <submittedName>
        <fullName evidence="2">Uncharacterized protein</fullName>
    </submittedName>
</protein>
<keyword evidence="3" id="KW-1185">Reference proteome</keyword>
<dbReference type="AlphaFoldDB" id="A0A5J5G5M0"/>